<proteinExistence type="predicted"/>
<dbReference type="Gene3D" id="1.10.1330.10">
    <property type="entry name" value="Dockerin domain"/>
    <property type="match status" value="1"/>
</dbReference>
<dbReference type="Gene3D" id="3.20.20.80">
    <property type="entry name" value="Glycosidases"/>
    <property type="match status" value="1"/>
</dbReference>
<dbReference type="Pfam" id="PF02638">
    <property type="entry name" value="GHL10"/>
    <property type="match status" value="1"/>
</dbReference>
<dbReference type="SUPFAM" id="SSF63446">
    <property type="entry name" value="Type I dockerin domain"/>
    <property type="match status" value="1"/>
</dbReference>
<dbReference type="PANTHER" id="PTHR43405">
    <property type="entry name" value="GLYCOSYL HYDROLASE DIGH"/>
    <property type="match status" value="1"/>
</dbReference>
<gene>
    <name evidence="4" type="ORF">FYJ29_00815</name>
</gene>
<feature type="signal peptide" evidence="2">
    <location>
        <begin position="1"/>
        <end position="21"/>
    </location>
</feature>
<dbReference type="SUPFAM" id="SSF51445">
    <property type="entry name" value="(Trans)glycosidases"/>
    <property type="match status" value="1"/>
</dbReference>
<protein>
    <submittedName>
        <fullName evidence="4">Family 10 glycosylhydrolase</fullName>
    </submittedName>
</protein>
<accession>A0A6L5X7S1</accession>
<dbReference type="PROSITE" id="PS00018">
    <property type="entry name" value="EF_HAND_1"/>
    <property type="match status" value="1"/>
</dbReference>
<evidence type="ECO:0000313" key="5">
    <source>
        <dbReference type="Proteomes" id="UP000483362"/>
    </source>
</evidence>
<dbReference type="CDD" id="cd14256">
    <property type="entry name" value="Dockerin_I"/>
    <property type="match status" value="1"/>
</dbReference>
<keyword evidence="4" id="KW-0378">Hydrolase</keyword>
<keyword evidence="1 2" id="KW-0732">Signal</keyword>
<dbReference type="Pfam" id="PF00404">
    <property type="entry name" value="Dockerin_1"/>
    <property type="match status" value="1"/>
</dbReference>
<reference evidence="4 5" key="1">
    <citation type="submission" date="2019-08" db="EMBL/GenBank/DDBJ databases">
        <title>In-depth cultivation of the pig gut microbiome towards novel bacterial diversity and tailored functional studies.</title>
        <authorList>
            <person name="Wylensek D."/>
            <person name="Hitch T.C.A."/>
            <person name="Clavel T."/>
        </authorList>
    </citation>
    <scope>NUCLEOTIDE SEQUENCE [LARGE SCALE GENOMIC DNA]</scope>
    <source>
        <strain evidence="4 5">Oil-RF-744-WCA-WT-10</strain>
    </source>
</reference>
<evidence type="ECO:0000256" key="2">
    <source>
        <dbReference type="SAM" id="SignalP"/>
    </source>
</evidence>
<dbReference type="GO" id="GO:0004553">
    <property type="term" value="F:hydrolase activity, hydrolyzing O-glycosyl compounds"/>
    <property type="evidence" value="ECO:0007669"/>
    <property type="project" value="InterPro"/>
</dbReference>
<dbReference type="InterPro" id="IPR002105">
    <property type="entry name" value="Dockerin_1_rpt"/>
</dbReference>
<dbReference type="Gene3D" id="2.60.40.10">
    <property type="entry name" value="Immunoglobulins"/>
    <property type="match status" value="2"/>
</dbReference>
<dbReference type="InterPro" id="IPR013783">
    <property type="entry name" value="Ig-like_fold"/>
</dbReference>
<dbReference type="Proteomes" id="UP000483362">
    <property type="component" value="Unassembled WGS sequence"/>
</dbReference>
<sequence length="868" mass="95599">MKHISFGNCLMIIALLFSALASQGAGYTVPKREFRSAWIATVWALDWPRDANGNEANNMDAATQKASMIRMLDSLKNNNFNAVNFQVRSMCDAMYESSYEPWSSYLTGTRGKAPSYDPLKFVVDECHKRGMECHAWLNPYRFSSGSNWNTAADQAVRNGGHLLTYGTYTVLDPAQQWTIDRIVAVVKEIITKYDVDGVLYDDYFYPNGIETNADAGDYTEWQDSIAARGSSMSLADWRRDNVNRMVKAVYDMIQSTKPYIRFGISPAGVAATSRAVASKYGVPTCPAGSDWQYNGIFSDPLAWISSNTIDYISPQVYWKIGASADYSKITPWWNKVSAKFGRQCYISQNIYSFIKASSTTSDYAEVANESELNRTSSVDGNPGAIYYSCKYLYALGAKQSLANYLKSTVFSHPALPPALPWKQGNNPGKVQGLTLNGNTLSWTGYDDVRYSVYAFPVTMNTANFTKQVDYLQGMSYGESFVLDDSKVGDEWQYAVCVVDRVGNEYDPVFLGNALKQLDAPRLIAPAEADSANAPFNFVWSKVPEATSYIVELSNDASFSSVAERYTTADTTLSALKFTKLAHAKTVYWRVQSCASKHYSGVSQVRSLVPMLLTVTYPANGQEELSPGFTAQWYTCGHDVPATLEISGTPDFAQVDFAGTSATGSLAVPADKLETGNTYYMRVRMTVDNVEMVSPVVCFTLAHEATHFVKPLDKGVITRGTHITLKPQSWATSYVVEVSTSRTTWGRTRFVETLKDGTVATTLPFDSIKVGGKYPVDGTTYYARTKTSYDGLDGTSHTTAYGDVISFVYRESYTKGDVNGDGVVNVTDVTSLINAILGLSPYADDVCDLNADGEVDVSDVSVLISMINN</sequence>
<dbReference type="InterPro" id="IPR003790">
    <property type="entry name" value="GHL10"/>
</dbReference>
<dbReference type="InterPro" id="IPR036439">
    <property type="entry name" value="Dockerin_dom_sf"/>
</dbReference>
<feature type="domain" description="Dockerin" evidence="3">
    <location>
        <begin position="810"/>
        <end position="868"/>
    </location>
</feature>
<evidence type="ECO:0000256" key="1">
    <source>
        <dbReference type="ARBA" id="ARBA00022729"/>
    </source>
</evidence>
<dbReference type="AlphaFoldDB" id="A0A6L5X7S1"/>
<dbReference type="PROSITE" id="PS51766">
    <property type="entry name" value="DOCKERIN"/>
    <property type="match status" value="1"/>
</dbReference>
<evidence type="ECO:0000313" key="4">
    <source>
        <dbReference type="EMBL" id="MSS16320.1"/>
    </source>
</evidence>
<dbReference type="InterPro" id="IPR016134">
    <property type="entry name" value="Dockerin_dom"/>
</dbReference>
<name>A0A6L5X7S1_9BACT</name>
<comment type="caution">
    <text evidence="4">The sequence shown here is derived from an EMBL/GenBank/DDBJ whole genome shotgun (WGS) entry which is preliminary data.</text>
</comment>
<keyword evidence="5" id="KW-1185">Reference proteome</keyword>
<dbReference type="InterPro" id="IPR052177">
    <property type="entry name" value="Divisome_Glycosyl_Hydrolase"/>
</dbReference>
<dbReference type="GO" id="GO:0000272">
    <property type="term" value="P:polysaccharide catabolic process"/>
    <property type="evidence" value="ECO:0007669"/>
    <property type="project" value="InterPro"/>
</dbReference>
<feature type="chain" id="PRO_5027036328" evidence="2">
    <location>
        <begin position="22"/>
        <end position="868"/>
    </location>
</feature>
<dbReference type="InterPro" id="IPR018247">
    <property type="entry name" value="EF_Hand_1_Ca_BS"/>
</dbReference>
<organism evidence="4 5">
    <name type="scientific">Sodaliphilus pleomorphus</name>
    <dbReference type="NCBI Taxonomy" id="2606626"/>
    <lineage>
        <taxon>Bacteria</taxon>
        <taxon>Pseudomonadati</taxon>
        <taxon>Bacteroidota</taxon>
        <taxon>Bacteroidia</taxon>
        <taxon>Bacteroidales</taxon>
        <taxon>Muribaculaceae</taxon>
        <taxon>Sodaliphilus</taxon>
    </lineage>
</organism>
<evidence type="ECO:0000259" key="3">
    <source>
        <dbReference type="PROSITE" id="PS51766"/>
    </source>
</evidence>
<dbReference type="InterPro" id="IPR017853">
    <property type="entry name" value="GH"/>
</dbReference>
<dbReference type="EMBL" id="VULT01000001">
    <property type="protein sequence ID" value="MSS16320.1"/>
    <property type="molecule type" value="Genomic_DNA"/>
</dbReference>
<dbReference type="PANTHER" id="PTHR43405:SF1">
    <property type="entry name" value="GLYCOSYL HYDROLASE DIGH"/>
    <property type="match status" value="1"/>
</dbReference>